<accession>A0A934WHQ8</accession>
<dbReference type="EMBL" id="NHSD01000090">
    <property type="protein sequence ID" value="MBK5926056.1"/>
    <property type="molecule type" value="Genomic_DNA"/>
</dbReference>
<reference evidence="1" key="2">
    <citation type="journal article" date="2020" name="Microorganisms">
        <title>Osmotic Adaptation and Compatible Solute Biosynthesis of Phototrophic Bacteria as Revealed from Genome Analyses.</title>
        <authorList>
            <person name="Imhoff J.F."/>
            <person name="Rahn T."/>
            <person name="Kunzel S."/>
            <person name="Keller A."/>
            <person name="Neulinger S.C."/>
        </authorList>
    </citation>
    <scope>NUCLEOTIDE SEQUENCE</scope>
    <source>
        <strain evidence="1">LMG 28126</strain>
    </source>
</reference>
<name>A0A934WHQ8_9RHOB</name>
<organism evidence="1 2">
    <name type="scientific">Rhodobaculum claviforme</name>
    <dbReference type="NCBI Taxonomy" id="1549854"/>
    <lineage>
        <taxon>Bacteria</taxon>
        <taxon>Pseudomonadati</taxon>
        <taxon>Pseudomonadota</taxon>
        <taxon>Alphaproteobacteria</taxon>
        <taxon>Rhodobacterales</taxon>
        <taxon>Paracoccaceae</taxon>
        <taxon>Rhodobaculum</taxon>
    </lineage>
</organism>
<feature type="non-terminal residue" evidence="1">
    <location>
        <position position="1"/>
    </location>
</feature>
<proteinExistence type="predicted"/>
<keyword evidence="2" id="KW-1185">Reference proteome</keyword>
<dbReference type="AlphaFoldDB" id="A0A934WHQ8"/>
<gene>
    <name evidence="1" type="ORF">CCR87_01575</name>
</gene>
<reference evidence="1" key="1">
    <citation type="submission" date="2017-05" db="EMBL/GenBank/DDBJ databases">
        <authorList>
            <person name="Imhoff J.F."/>
            <person name="Rahn T."/>
            <person name="Kuenzel S."/>
            <person name="Neulinger S.C."/>
        </authorList>
    </citation>
    <scope>NUCLEOTIDE SEQUENCE</scope>
    <source>
        <strain evidence="1">LMG 28126</strain>
    </source>
</reference>
<sequence>AGGWLARGAVVVWEENAAQTPPAGFSALDTRRYGETWLTLLLHDADG</sequence>
<evidence type="ECO:0000313" key="1">
    <source>
        <dbReference type="EMBL" id="MBK5926056.1"/>
    </source>
</evidence>
<dbReference type="Proteomes" id="UP000706333">
    <property type="component" value="Unassembled WGS sequence"/>
</dbReference>
<protein>
    <submittedName>
        <fullName evidence="1">16S rRNA (Guanine(966)-N(2))-methyltransferase RsmD</fullName>
    </submittedName>
</protein>
<comment type="caution">
    <text evidence="1">The sequence shown here is derived from an EMBL/GenBank/DDBJ whole genome shotgun (WGS) entry which is preliminary data.</text>
</comment>
<evidence type="ECO:0000313" key="2">
    <source>
        <dbReference type="Proteomes" id="UP000706333"/>
    </source>
</evidence>